<comment type="caution">
    <text evidence="2">The sequence shown here is derived from an EMBL/GenBank/DDBJ whole genome shotgun (WGS) entry which is preliminary data.</text>
</comment>
<reference evidence="2 3" key="1">
    <citation type="submission" date="2022-05" db="EMBL/GenBank/DDBJ databases">
        <title>Genome Sequencing of Bee-Associated Microbes.</title>
        <authorList>
            <person name="Dunlap C."/>
        </authorList>
    </citation>
    <scope>NUCLEOTIDE SEQUENCE [LARGE SCALE GENOMIC DNA]</scope>
    <source>
        <strain evidence="2 3">NRRL BD-083</strain>
    </source>
</reference>
<evidence type="ECO:0000256" key="1">
    <source>
        <dbReference type="SAM" id="Phobius"/>
    </source>
</evidence>
<evidence type="ECO:0000313" key="3">
    <source>
        <dbReference type="Proteomes" id="UP001527052"/>
    </source>
</evidence>
<gene>
    <name evidence="2" type="ORF">M5W82_05350</name>
</gene>
<organism evidence="2 3">
    <name type="scientific">Lysinibacillus xylanilyticus</name>
    <dbReference type="NCBI Taxonomy" id="582475"/>
    <lineage>
        <taxon>Bacteria</taxon>
        <taxon>Bacillati</taxon>
        <taxon>Bacillota</taxon>
        <taxon>Bacilli</taxon>
        <taxon>Bacillales</taxon>
        <taxon>Bacillaceae</taxon>
        <taxon>Lysinibacillus</taxon>
    </lineage>
</organism>
<keyword evidence="3" id="KW-1185">Reference proteome</keyword>
<proteinExistence type="predicted"/>
<sequence length="50" mass="6021">MAFQWKLGAFFSMPLLMVFSIQVMMRDDFDVDAFYQQFEKILETLHRLGK</sequence>
<name>A0ABT4EL08_9BACI</name>
<accession>A0ABT4EL08</accession>
<protein>
    <submittedName>
        <fullName evidence="2">Uncharacterized protein</fullName>
    </submittedName>
</protein>
<dbReference type="Proteomes" id="UP001527052">
    <property type="component" value="Unassembled WGS sequence"/>
</dbReference>
<keyword evidence="1" id="KW-0812">Transmembrane</keyword>
<dbReference type="EMBL" id="JAMDLZ010000008">
    <property type="protein sequence ID" value="MCY9546370.1"/>
    <property type="molecule type" value="Genomic_DNA"/>
</dbReference>
<dbReference type="RefSeq" id="WP_268636624.1">
    <property type="nucleotide sequence ID" value="NZ_JAMDLZ010000008.1"/>
</dbReference>
<evidence type="ECO:0000313" key="2">
    <source>
        <dbReference type="EMBL" id="MCY9546370.1"/>
    </source>
</evidence>
<keyword evidence="1" id="KW-1133">Transmembrane helix</keyword>
<feature type="transmembrane region" description="Helical" evidence="1">
    <location>
        <begin position="7"/>
        <end position="25"/>
    </location>
</feature>
<keyword evidence="1" id="KW-0472">Membrane</keyword>